<evidence type="ECO:0000313" key="1">
    <source>
        <dbReference type="EMBL" id="MCH4295785.1"/>
    </source>
</evidence>
<reference evidence="1 2" key="1">
    <citation type="submission" date="2022-02" db="EMBL/GenBank/DDBJ databases">
        <title>The genome sequence of Shewanella sp. 3B26.</title>
        <authorList>
            <person name="Du J."/>
        </authorList>
    </citation>
    <scope>NUCLEOTIDE SEQUENCE [LARGE SCALE GENOMIC DNA]</scope>
    <source>
        <strain evidence="1 2">3B26</strain>
    </source>
</reference>
<protein>
    <submittedName>
        <fullName evidence="1">Uncharacterized protein</fullName>
    </submittedName>
</protein>
<dbReference type="RefSeq" id="WP_126168278.1">
    <property type="nucleotide sequence ID" value="NZ_JAKUDL010000006.1"/>
</dbReference>
<dbReference type="Proteomes" id="UP001297581">
    <property type="component" value="Unassembled WGS sequence"/>
</dbReference>
<organism evidence="1 2">
    <name type="scientific">Shewanella zhuhaiensis</name>
    <dbReference type="NCBI Taxonomy" id="2919576"/>
    <lineage>
        <taxon>Bacteria</taxon>
        <taxon>Pseudomonadati</taxon>
        <taxon>Pseudomonadota</taxon>
        <taxon>Gammaproteobacteria</taxon>
        <taxon>Alteromonadales</taxon>
        <taxon>Shewanellaceae</taxon>
        <taxon>Shewanella</taxon>
    </lineage>
</organism>
<gene>
    <name evidence="1" type="ORF">MJ923_15885</name>
</gene>
<comment type="caution">
    <text evidence="1">The sequence shown here is derived from an EMBL/GenBank/DDBJ whole genome shotgun (WGS) entry which is preliminary data.</text>
</comment>
<proteinExistence type="predicted"/>
<dbReference type="AlphaFoldDB" id="A0AAJ1BJ79"/>
<accession>A0AAJ1BJ79</accession>
<evidence type="ECO:0000313" key="2">
    <source>
        <dbReference type="Proteomes" id="UP001297581"/>
    </source>
</evidence>
<keyword evidence="2" id="KW-1185">Reference proteome</keyword>
<sequence>MSHPRGVALAVDRLGEEVHLSSLDYGMGMLKLSLVIEGKRCVVSFDKVMGIRLLDEGDLLEFWAEFSLSNGWLFQLSEGGWLAQESKRSGFMASSHLSPREFLVVTKKECVSVLSGENQPDIEWLPAP</sequence>
<dbReference type="EMBL" id="JAKUDL010000006">
    <property type="protein sequence ID" value="MCH4295785.1"/>
    <property type="molecule type" value="Genomic_DNA"/>
</dbReference>
<name>A0AAJ1BJ79_9GAMM</name>